<evidence type="ECO:0000256" key="1">
    <source>
        <dbReference type="SAM" id="Phobius"/>
    </source>
</evidence>
<dbReference type="EMBL" id="JAESVG020000001">
    <property type="protein sequence ID" value="KAG8631285.1"/>
    <property type="molecule type" value="Genomic_DNA"/>
</dbReference>
<keyword evidence="1" id="KW-1133">Transmembrane helix</keyword>
<keyword evidence="1" id="KW-0812">Transmembrane</keyword>
<evidence type="ECO:0000313" key="3">
    <source>
        <dbReference type="Proteomes" id="UP000809789"/>
    </source>
</evidence>
<feature type="transmembrane region" description="Helical" evidence="1">
    <location>
        <begin position="147"/>
        <end position="167"/>
    </location>
</feature>
<sequence length="428" mass="48865">MCCPRLGAGRTSASKKGHSIAHGIRLCSLFCASHILARTMNVLYCVFDSLECNRCLSAVSRTSKLLKARKTRLILPTDQMQCACYEVDEATTAHTRKRPRTPPNRDWPHLIHIVKTLVAQPDLRRQVKHLRIVAYHLSAKTRRKTGFHAYSAVVLALVASTVVRLSIYESRSTQSLGLESFHEGSLVWTMTALRGHVRDRIFLRRSLEDALARMPELTTFILKVDQSCREEDRDVRLHEVLQALSSSPGVISVTITFYIRNVWSAWTTHGPRQGDTSAWSCRRLHMDTWSLSQWWKACFWHSDILMPRSTILPETDTVPMYRLADMLPANVEQLWLHVYPEAFPRLVIALTHLIYARKDKFQALELLGEGRAVMELAGRCVFAGVEYILLVNDAQLRFLESGDRKLQVWQGCRAPPRDWRSCETAGSE</sequence>
<reference evidence="2" key="1">
    <citation type="submission" date="2021-07" db="EMBL/GenBank/DDBJ databases">
        <title>Elsinoe batatas strain:CRI-CJ2 Genome sequencing and assembly.</title>
        <authorList>
            <person name="Huang L."/>
        </authorList>
    </citation>
    <scope>NUCLEOTIDE SEQUENCE</scope>
    <source>
        <strain evidence="2">CRI-CJ2</strain>
    </source>
</reference>
<keyword evidence="3" id="KW-1185">Reference proteome</keyword>
<proteinExistence type="predicted"/>
<comment type="caution">
    <text evidence="2">The sequence shown here is derived from an EMBL/GenBank/DDBJ whole genome shotgun (WGS) entry which is preliminary data.</text>
</comment>
<dbReference type="Proteomes" id="UP000809789">
    <property type="component" value="Unassembled WGS sequence"/>
</dbReference>
<evidence type="ECO:0000313" key="2">
    <source>
        <dbReference type="EMBL" id="KAG8631285.1"/>
    </source>
</evidence>
<accession>A0A8K0LC17</accession>
<name>A0A8K0LC17_9PEZI</name>
<organism evidence="2 3">
    <name type="scientific">Elsinoe batatas</name>
    <dbReference type="NCBI Taxonomy" id="2601811"/>
    <lineage>
        <taxon>Eukaryota</taxon>
        <taxon>Fungi</taxon>
        <taxon>Dikarya</taxon>
        <taxon>Ascomycota</taxon>
        <taxon>Pezizomycotina</taxon>
        <taxon>Dothideomycetes</taxon>
        <taxon>Dothideomycetidae</taxon>
        <taxon>Myriangiales</taxon>
        <taxon>Elsinoaceae</taxon>
        <taxon>Elsinoe</taxon>
    </lineage>
</organism>
<dbReference type="AlphaFoldDB" id="A0A8K0LC17"/>
<dbReference type="OrthoDB" id="10367084at2759"/>
<keyword evidence="1" id="KW-0472">Membrane</keyword>
<gene>
    <name evidence="2" type="ORF">KVT40_000425</name>
</gene>
<protein>
    <submittedName>
        <fullName evidence="2">Uncharacterized protein</fullName>
    </submittedName>
</protein>